<protein>
    <submittedName>
        <fullName evidence="1">Uncharacterized protein</fullName>
    </submittedName>
</protein>
<dbReference type="KEGG" id="lpav:PLANPX_5173"/>
<name>A0A5K7XK97_9BACT</name>
<evidence type="ECO:0000313" key="1">
    <source>
        <dbReference type="EMBL" id="BBO35561.1"/>
    </source>
</evidence>
<dbReference type="Proteomes" id="UP000326837">
    <property type="component" value="Chromosome"/>
</dbReference>
<sequence length="363" mass="39486">MTAEVASVFLVQQPNINRAAIASSTCTTVAVRSDGIRYATASVADSAGEIIFIAAVAKRRLPIVNRTNITAVDSRTAGSEGRSVISMQFLPEGAEGSRWLVHRREISIIDPVYRGIAPPSRSASTRLRAKSLRTKNPVDDVVGSLLGCCVIYRFKCLCGRGRESLPFVGCSRRSVIDAFHPVALIGHWRNNFVDKLQRERYAKGTGPPRSLGRIPPRLATVASIARGGDVASDDKLHCLTPCAGHEYRHSHDERPSRSTMVPPRVLPGEGIVGAPQRCSSKDILVSHSLRQKAKPIDGKKSLASAPSPFEQFARSIKVDKSHEHAEALLLTCIDFRFFNLIARAMDEKGLSGKYDHFILAGAA</sequence>
<accession>A0A5K7XK97</accession>
<keyword evidence="2" id="KW-1185">Reference proteome</keyword>
<organism evidence="1 2">
    <name type="scientific">Lacipirellula parvula</name>
    <dbReference type="NCBI Taxonomy" id="2650471"/>
    <lineage>
        <taxon>Bacteria</taxon>
        <taxon>Pseudomonadati</taxon>
        <taxon>Planctomycetota</taxon>
        <taxon>Planctomycetia</taxon>
        <taxon>Pirellulales</taxon>
        <taxon>Lacipirellulaceae</taxon>
        <taxon>Lacipirellula</taxon>
    </lineage>
</organism>
<reference evidence="2" key="1">
    <citation type="submission" date="2019-10" db="EMBL/GenBank/DDBJ databases">
        <title>Lacipirellula parvula gen. nov., sp. nov., representing a lineage of planctomycetes widespread in freshwater anoxic habitats, and description of the family Lacipirellulaceae.</title>
        <authorList>
            <person name="Dedysh S.N."/>
            <person name="Kulichevskaya I.S."/>
            <person name="Beletsky A.V."/>
            <person name="Rakitin A.L."/>
            <person name="Mardanov A.V."/>
            <person name="Ivanova A.A."/>
            <person name="Saltykova V.X."/>
            <person name="Rijpstra W.I.C."/>
            <person name="Sinninghe Damste J.S."/>
            <person name="Ravin N.V."/>
        </authorList>
    </citation>
    <scope>NUCLEOTIDE SEQUENCE [LARGE SCALE GENOMIC DNA]</scope>
    <source>
        <strain evidence="2">PX69</strain>
    </source>
</reference>
<proteinExistence type="predicted"/>
<evidence type="ECO:0000313" key="2">
    <source>
        <dbReference type="Proteomes" id="UP000326837"/>
    </source>
</evidence>
<gene>
    <name evidence="1" type="ORF">PLANPX_5173</name>
</gene>
<dbReference type="EMBL" id="AP021861">
    <property type="protein sequence ID" value="BBO35561.1"/>
    <property type="molecule type" value="Genomic_DNA"/>
</dbReference>
<dbReference type="AlphaFoldDB" id="A0A5K7XK97"/>